<dbReference type="Proteomes" id="UP000316030">
    <property type="component" value="Unassembled WGS sequence"/>
</dbReference>
<name>A0A521FIN6_9RHOB</name>
<evidence type="ECO:0008006" key="3">
    <source>
        <dbReference type="Google" id="ProtNLM"/>
    </source>
</evidence>
<keyword evidence="2" id="KW-1185">Reference proteome</keyword>
<dbReference type="EMBL" id="FXTO01000031">
    <property type="protein sequence ID" value="SMO96082.1"/>
    <property type="molecule type" value="Genomic_DNA"/>
</dbReference>
<evidence type="ECO:0000313" key="2">
    <source>
        <dbReference type="Proteomes" id="UP000316030"/>
    </source>
</evidence>
<dbReference type="OrthoDB" id="7863036at2"/>
<accession>A0A521FIN6</accession>
<dbReference type="AlphaFoldDB" id="A0A521FIN6"/>
<reference evidence="1 2" key="1">
    <citation type="submission" date="2017-05" db="EMBL/GenBank/DDBJ databases">
        <authorList>
            <person name="Varghese N."/>
            <person name="Submissions S."/>
        </authorList>
    </citation>
    <scope>NUCLEOTIDE SEQUENCE [LARGE SCALE GENOMIC DNA]</scope>
    <source>
        <strain evidence="1 2">DSM 29506</strain>
    </source>
</reference>
<organism evidence="1 2">
    <name type="scientific">Thalassovita litoralis</name>
    <dbReference type="NCBI Taxonomy" id="1010611"/>
    <lineage>
        <taxon>Bacteria</taxon>
        <taxon>Pseudomonadati</taxon>
        <taxon>Pseudomonadota</taxon>
        <taxon>Alphaproteobacteria</taxon>
        <taxon>Rhodobacterales</taxon>
        <taxon>Roseobacteraceae</taxon>
        <taxon>Thalassovita</taxon>
    </lineage>
</organism>
<sequence>MPRAAFATLSNTLTDALLGRDFALYRTAFCLPVRIEPRKGQAYTLADDAALEADFKLYCDILKTHAVTDIFREEMQVLPLEDDWVEVTFCTHILRHAQRVVEPFNSQFVLRPCDGAWRIAEIRSTLGHINWTLGRAEIDKGRFITD</sequence>
<protein>
    <recommendedName>
        <fullName evidence="3">SnoaL-like domain-containing protein</fullName>
    </recommendedName>
</protein>
<evidence type="ECO:0000313" key="1">
    <source>
        <dbReference type="EMBL" id="SMO96082.1"/>
    </source>
</evidence>
<proteinExistence type="predicted"/>
<gene>
    <name evidence="1" type="ORF">SAMN06265173_13137</name>
</gene>
<dbReference type="RefSeq" id="WP_142494553.1">
    <property type="nucleotide sequence ID" value="NZ_FXTO01000031.1"/>
</dbReference>